<dbReference type="PANTHER" id="PTHR30244:SF34">
    <property type="entry name" value="DTDP-4-AMINO-4,6-DIDEOXYGALACTOSE TRANSAMINASE"/>
    <property type="match status" value="1"/>
</dbReference>
<dbReference type="PIRSF" id="PIRSF000390">
    <property type="entry name" value="PLP_StrS"/>
    <property type="match status" value="1"/>
</dbReference>
<evidence type="ECO:0000256" key="1">
    <source>
        <dbReference type="ARBA" id="ARBA00037999"/>
    </source>
</evidence>
<dbReference type="Proteomes" id="UP000428328">
    <property type="component" value="Chromosome"/>
</dbReference>
<dbReference type="InterPro" id="IPR015421">
    <property type="entry name" value="PyrdxlP-dep_Trfase_major"/>
</dbReference>
<accession>A0A6I6JKR4</accession>
<dbReference type="GO" id="GO:0008483">
    <property type="term" value="F:transaminase activity"/>
    <property type="evidence" value="ECO:0007669"/>
    <property type="project" value="UniProtKB-KW"/>
</dbReference>
<dbReference type="EMBL" id="CP046400">
    <property type="protein sequence ID" value="QGY40892.1"/>
    <property type="molecule type" value="Genomic_DNA"/>
</dbReference>
<comment type="similarity">
    <text evidence="1 4">Belongs to the DegT/DnrJ/EryC1 family.</text>
</comment>
<evidence type="ECO:0000256" key="4">
    <source>
        <dbReference type="RuleBase" id="RU004508"/>
    </source>
</evidence>
<dbReference type="PANTHER" id="PTHR30244">
    <property type="entry name" value="TRANSAMINASE"/>
    <property type="match status" value="1"/>
</dbReference>
<keyword evidence="5" id="KW-0032">Aminotransferase</keyword>
<dbReference type="CDD" id="cd00616">
    <property type="entry name" value="AHBA_syn"/>
    <property type="match status" value="1"/>
</dbReference>
<evidence type="ECO:0000313" key="5">
    <source>
        <dbReference type="EMBL" id="QGY40892.1"/>
    </source>
</evidence>
<dbReference type="SUPFAM" id="SSF53383">
    <property type="entry name" value="PLP-dependent transferases"/>
    <property type="match status" value="1"/>
</dbReference>
<evidence type="ECO:0000256" key="2">
    <source>
        <dbReference type="PIRSR" id="PIRSR000390-1"/>
    </source>
</evidence>
<dbReference type="Pfam" id="PF01041">
    <property type="entry name" value="DegT_DnrJ_EryC1"/>
    <property type="match status" value="1"/>
</dbReference>
<dbReference type="Gene3D" id="3.40.640.10">
    <property type="entry name" value="Type I PLP-dependent aspartate aminotransferase-like (Major domain)"/>
    <property type="match status" value="1"/>
</dbReference>
<dbReference type="InterPro" id="IPR015424">
    <property type="entry name" value="PyrdxlP-dep_Trfase"/>
</dbReference>
<dbReference type="InterPro" id="IPR000653">
    <property type="entry name" value="DegT/StrS_aminotransferase"/>
</dbReference>
<feature type="active site" description="Proton acceptor" evidence="2">
    <location>
        <position position="181"/>
    </location>
</feature>
<evidence type="ECO:0000313" key="6">
    <source>
        <dbReference type="Proteomes" id="UP000428328"/>
    </source>
</evidence>
<proteinExistence type="inferred from homology"/>
<evidence type="ECO:0000256" key="3">
    <source>
        <dbReference type="PIRSR" id="PIRSR000390-2"/>
    </source>
</evidence>
<protein>
    <submittedName>
        <fullName evidence="5">Aminotransferase class I/II-fold pyridoxal phosphate-dependent enzyme</fullName>
    </submittedName>
</protein>
<dbReference type="KEGG" id="psel:GM415_12380"/>
<keyword evidence="3 4" id="KW-0663">Pyridoxal phosphate</keyword>
<dbReference type="AlphaFoldDB" id="A0A6I6JKR4"/>
<feature type="modified residue" description="N6-(pyridoxal phosphate)lysine" evidence="3">
    <location>
        <position position="181"/>
    </location>
</feature>
<dbReference type="Gene3D" id="3.90.1150.10">
    <property type="entry name" value="Aspartate Aminotransferase, domain 1"/>
    <property type="match status" value="1"/>
</dbReference>
<keyword evidence="5" id="KW-0808">Transferase</keyword>
<keyword evidence="6" id="KW-1185">Reference proteome</keyword>
<dbReference type="GO" id="GO:0000271">
    <property type="term" value="P:polysaccharide biosynthetic process"/>
    <property type="evidence" value="ECO:0007669"/>
    <property type="project" value="TreeGrafter"/>
</dbReference>
<dbReference type="GO" id="GO:0030170">
    <property type="term" value="F:pyridoxal phosphate binding"/>
    <property type="evidence" value="ECO:0007669"/>
    <property type="project" value="TreeGrafter"/>
</dbReference>
<name>A0A6I6JKR4_9BACT</name>
<reference evidence="5 6" key="1">
    <citation type="submission" date="2019-11" db="EMBL/GenBank/DDBJ databases">
        <authorList>
            <person name="Zheng R.K."/>
            <person name="Sun C.M."/>
        </authorList>
    </citation>
    <scope>NUCLEOTIDE SEQUENCE [LARGE SCALE GENOMIC DNA]</scope>
    <source>
        <strain evidence="5 6">SRB007</strain>
    </source>
</reference>
<organism evidence="5 6">
    <name type="scientific">Pseudodesulfovibrio cashew</name>
    <dbReference type="NCBI Taxonomy" id="2678688"/>
    <lineage>
        <taxon>Bacteria</taxon>
        <taxon>Pseudomonadati</taxon>
        <taxon>Thermodesulfobacteriota</taxon>
        <taxon>Desulfovibrionia</taxon>
        <taxon>Desulfovibrionales</taxon>
        <taxon>Desulfovibrionaceae</taxon>
    </lineage>
</organism>
<dbReference type="InterPro" id="IPR015422">
    <property type="entry name" value="PyrdxlP-dep_Trfase_small"/>
</dbReference>
<gene>
    <name evidence="5" type="ORF">GM415_12380</name>
</gene>
<dbReference type="RefSeq" id="WP_158948627.1">
    <property type="nucleotide sequence ID" value="NZ_CP046400.1"/>
</dbReference>
<sequence>MKVEFYRHNIGQEEIEAITETLQSVFLTTGPKTRQFEADFAAYLGAEHCLGTTSCTISLFLALQALGIGPGDEVIVPAMTFIATANAVEHCGATPVFVDSEPLTGNMDAALVEVAITENTKAIIPVHLYGQMADMKAIAAIANRHGLDVIEDCAHCVEGQRDGYKPGELSTAACFSFYATKNITCGEGGAIVTNDSDLADKMTALRLHGMSKSAADRYTAKYQHWDMPVLGWKANMFDIQAALLIHQLKIIEDRLQRKEHICSRYESAFSEAGVEFPAVLDNTKHARHLFTVWAPLGKRDDMLSMLQEREIGVAVNFRAIHLLDFYKQKYGCQPGMLPVAERIGDRTLTIPMYARMTDDQIEYVIKSVIEINNELK</sequence>